<gene>
    <name evidence="1" type="ORF">JCM19231_5018</name>
</gene>
<protein>
    <submittedName>
        <fullName evidence="1">Uncharacterized protein</fullName>
    </submittedName>
</protein>
<sequence length="41" mass="4424">MNFAVPREKLEASLQRLVTAINSKPCRASAQAIEVSKGCCC</sequence>
<accession>A0A0B8NPG6</accession>
<dbReference type="EMBL" id="BBRZ01000020">
    <property type="protein sequence ID" value="GAM55871.1"/>
    <property type="molecule type" value="Genomic_DNA"/>
</dbReference>
<organism evidence="1 2">
    <name type="scientific">Vibrio ishigakensis</name>
    <dbReference type="NCBI Taxonomy" id="1481914"/>
    <lineage>
        <taxon>Bacteria</taxon>
        <taxon>Pseudomonadati</taxon>
        <taxon>Pseudomonadota</taxon>
        <taxon>Gammaproteobacteria</taxon>
        <taxon>Vibrionales</taxon>
        <taxon>Vibrionaceae</taxon>
        <taxon>Vibrio</taxon>
    </lineage>
</organism>
<name>A0A0B8NPG6_9VIBR</name>
<evidence type="ECO:0000313" key="1">
    <source>
        <dbReference type="EMBL" id="GAM55871.1"/>
    </source>
</evidence>
<evidence type="ECO:0000313" key="2">
    <source>
        <dbReference type="Proteomes" id="UP000031671"/>
    </source>
</evidence>
<dbReference type="Proteomes" id="UP000031671">
    <property type="component" value="Unassembled WGS sequence"/>
</dbReference>
<comment type="caution">
    <text evidence="1">The sequence shown here is derived from an EMBL/GenBank/DDBJ whole genome shotgun (WGS) entry which is preliminary data.</text>
</comment>
<proteinExistence type="predicted"/>
<reference evidence="1 2" key="2">
    <citation type="submission" date="2015-01" db="EMBL/GenBank/DDBJ databases">
        <authorList>
            <consortium name="NBRP consortium"/>
            <person name="Sawabe T."/>
            <person name="Meirelles P."/>
            <person name="Feng G."/>
            <person name="Sayaka M."/>
            <person name="Hattori M."/>
            <person name="Ohkuma M."/>
        </authorList>
    </citation>
    <scope>NUCLEOTIDE SEQUENCE [LARGE SCALE GENOMIC DNA]</scope>
    <source>
        <strain evidence="2">JCM 19231</strain>
    </source>
</reference>
<reference evidence="1 2" key="1">
    <citation type="submission" date="2015-01" db="EMBL/GenBank/DDBJ databases">
        <title>Vibrio sp. C1 JCM 19231 whole genome shotgun sequence.</title>
        <authorList>
            <person name="Sawabe T."/>
            <person name="Meirelles P."/>
            <person name="Feng G."/>
            <person name="Sayaka M."/>
            <person name="Hattori M."/>
            <person name="Ohkuma M."/>
        </authorList>
    </citation>
    <scope>NUCLEOTIDE SEQUENCE [LARGE SCALE GENOMIC DNA]</scope>
    <source>
        <strain evidence="2">JCM 19231</strain>
    </source>
</reference>
<keyword evidence="2" id="KW-1185">Reference proteome</keyword>
<dbReference type="AlphaFoldDB" id="A0A0B8NPG6"/>